<feature type="binding site" evidence="7">
    <location>
        <position position="188"/>
    </location>
    <ligand>
        <name>L-glutamine</name>
        <dbReference type="ChEBI" id="CHEBI:58359"/>
    </ligand>
</feature>
<dbReference type="CDD" id="cd00553">
    <property type="entry name" value="NAD_synthase"/>
    <property type="match status" value="1"/>
</dbReference>
<feature type="active site" description="Proton acceptor" evidence="9">
    <location>
        <position position="59"/>
    </location>
</feature>
<comment type="pathway">
    <text evidence="1 7 8">Cofactor biosynthesis; NAD(+) biosynthesis; NAD(+) from deamido-NAD(+) (L-Gln route): step 1/1.</text>
</comment>
<evidence type="ECO:0000256" key="6">
    <source>
        <dbReference type="ARBA" id="ARBA00023027"/>
    </source>
</evidence>
<keyword evidence="5 7" id="KW-0067">ATP-binding</keyword>
<feature type="binding site" evidence="7">
    <location>
        <position position="132"/>
    </location>
    <ligand>
        <name>L-glutamine</name>
        <dbReference type="ChEBI" id="CHEBI:58359"/>
    </ligand>
</feature>
<dbReference type="Proteomes" id="UP000683585">
    <property type="component" value="Chromosome"/>
</dbReference>
<evidence type="ECO:0000256" key="4">
    <source>
        <dbReference type="ARBA" id="ARBA00022741"/>
    </source>
</evidence>
<gene>
    <name evidence="7 13" type="primary">nadE</name>
    <name evidence="13" type="ORF">PROFFT_A_06520</name>
</gene>
<dbReference type="Gene3D" id="3.60.110.10">
    <property type="entry name" value="Carbon-nitrogen hydrolase"/>
    <property type="match status" value="1"/>
</dbReference>
<accession>A0A8E4H429</accession>
<evidence type="ECO:0000256" key="5">
    <source>
        <dbReference type="ARBA" id="ARBA00022840"/>
    </source>
</evidence>
<dbReference type="CDD" id="cd07570">
    <property type="entry name" value="GAT_Gln-NAD-synth"/>
    <property type="match status" value="1"/>
</dbReference>
<dbReference type="EC" id="6.3.5.1" evidence="7 8"/>
<comment type="similarity">
    <text evidence="10">Belongs to the NAD synthetase family.</text>
</comment>
<evidence type="ECO:0000313" key="14">
    <source>
        <dbReference type="Proteomes" id="UP000683585"/>
    </source>
</evidence>
<evidence type="ECO:0000256" key="1">
    <source>
        <dbReference type="ARBA" id="ARBA00005188"/>
    </source>
</evidence>
<feature type="binding site" evidence="7">
    <location>
        <position position="523"/>
    </location>
    <ligand>
        <name>deamido-NAD(+)</name>
        <dbReference type="ChEBI" id="CHEBI:58437"/>
        <note>ligand shared between two neighboring subunits</note>
    </ligand>
</feature>
<feature type="active site" description="For glutaminase activity" evidence="7">
    <location>
        <position position="126"/>
    </location>
</feature>
<protein>
    <recommendedName>
        <fullName evidence="7 8">Glutamine-dependent NAD(+) synthetase</fullName>
        <ecNumber evidence="7 8">6.3.5.1</ecNumber>
    </recommendedName>
    <alternativeName>
        <fullName evidence="7 8">NAD(+) synthase [glutamine-hydrolyzing]</fullName>
    </alternativeName>
</protein>
<dbReference type="NCBIfam" id="NF010588">
    <property type="entry name" value="PRK13981.1"/>
    <property type="match status" value="1"/>
</dbReference>
<evidence type="ECO:0000259" key="12">
    <source>
        <dbReference type="Pfam" id="PF02540"/>
    </source>
</evidence>
<dbReference type="AlphaFoldDB" id="A0A8E4H429"/>
<keyword evidence="6 7" id="KW-0520">NAD</keyword>
<reference evidence="13 14" key="1">
    <citation type="submission" date="2020-10" db="EMBL/GenBank/DDBJ databases">
        <authorList>
            <person name="Szabo G."/>
        </authorList>
    </citation>
    <scope>NUCLEOTIDE SEQUENCE [LARGE SCALE GENOMIC DNA]</scope>
    <source>
        <strain evidence="13">PROFFT</strain>
    </source>
</reference>
<evidence type="ECO:0000256" key="9">
    <source>
        <dbReference type="PROSITE-ProRule" id="PRU10139"/>
    </source>
</evidence>
<comment type="caution">
    <text evidence="7">Lacks conserved residue(s) required for the propagation of feature annotation.</text>
</comment>
<dbReference type="GO" id="GO:0000257">
    <property type="term" value="F:nitrilase activity"/>
    <property type="evidence" value="ECO:0007669"/>
    <property type="project" value="UniProtKB-ARBA"/>
</dbReference>
<dbReference type="GO" id="GO:0003952">
    <property type="term" value="F:NAD+ synthase (glutamine-hydrolyzing) activity"/>
    <property type="evidence" value="ECO:0007669"/>
    <property type="project" value="UniProtKB-UniRule"/>
</dbReference>
<dbReference type="Pfam" id="PF00795">
    <property type="entry name" value="CN_hydrolase"/>
    <property type="match status" value="1"/>
</dbReference>
<evidence type="ECO:0000256" key="2">
    <source>
        <dbReference type="ARBA" id="ARBA00007145"/>
    </source>
</evidence>
<dbReference type="HAMAP" id="MF_02090">
    <property type="entry name" value="NadE_glutamine_dep"/>
    <property type="match status" value="1"/>
</dbReference>
<dbReference type="SUPFAM" id="SSF52402">
    <property type="entry name" value="Adenine nucleotide alpha hydrolases-like"/>
    <property type="match status" value="1"/>
</dbReference>
<comment type="catalytic activity">
    <reaction evidence="7 8">
        <text>deamido-NAD(+) + L-glutamine + ATP + H2O = L-glutamate + AMP + diphosphate + NAD(+) + H(+)</text>
        <dbReference type="Rhea" id="RHEA:24384"/>
        <dbReference type="ChEBI" id="CHEBI:15377"/>
        <dbReference type="ChEBI" id="CHEBI:15378"/>
        <dbReference type="ChEBI" id="CHEBI:29985"/>
        <dbReference type="ChEBI" id="CHEBI:30616"/>
        <dbReference type="ChEBI" id="CHEBI:33019"/>
        <dbReference type="ChEBI" id="CHEBI:57540"/>
        <dbReference type="ChEBI" id="CHEBI:58359"/>
        <dbReference type="ChEBI" id="CHEBI:58437"/>
        <dbReference type="ChEBI" id="CHEBI:456215"/>
        <dbReference type="EC" id="6.3.5.1"/>
    </reaction>
</comment>
<dbReference type="PANTHER" id="PTHR23090">
    <property type="entry name" value="NH 3 /GLUTAMINE-DEPENDENT NAD + SYNTHETASE"/>
    <property type="match status" value="1"/>
</dbReference>
<dbReference type="UniPathway" id="UPA00253">
    <property type="reaction ID" value="UER00334"/>
</dbReference>
<dbReference type="InterPro" id="IPR036526">
    <property type="entry name" value="C-N_Hydrolase_sf"/>
</dbReference>
<evidence type="ECO:0000256" key="8">
    <source>
        <dbReference type="PIRNR" id="PIRNR006630"/>
    </source>
</evidence>
<dbReference type="GO" id="GO:0004359">
    <property type="term" value="F:glutaminase activity"/>
    <property type="evidence" value="ECO:0007669"/>
    <property type="project" value="InterPro"/>
</dbReference>
<organism evidence="13 14">
    <name type="scientific">Candidatus Profftia tarda</name>
    <dbReference type="NCBI Taxonomy" id="1177216"/>
    <lineage>
        <taxon>Bacteria</taxon>
        <taxon>Pseudomonadati</taxon>
        <taxon>Pseudomonadota</taxon>
        <taxon>Gammaproteobacteria</taxon>
        <taxon>Enterobacterales</taxon>
        <taxon>Enterobacteriaceae</taxon>
        <taxon>Candidatus Profftia</taxon>
    </lineage>
</organism>
<dbReference type="Gene3D" id="3.40.50.620">
    <property type="entry name" value="HUPs"/>
    <property type="match status" value="1"/>
</dbReference>
<dbReference type="EMBL" id="LR890047">
    <property type="protein sequence ID" value="CAD6512794.1"/>
    <property type="molecule type" value="Genomic_DNA"/>
</dbReference>
<feature type="active site" description="Proton acceptor; for glutaminase activity" evidence="7">
    <location>
        <position position="59"/>
    </location>
</feature>
<feature type="binding site" evidence="7">
    <location>
        <begin position="300"/>
        <end position="307"/>
    </location>
    <ligand>
        <name>ATP</name>
        <dbReference type="ChEBI" id="CHEBI:30616"/>
    </ligand>
</feature>
<evidence type="ECO:0000256" key="3">
    <source>
        <dbReference type="ARBA" id="ARBA00022598"/>
    </source>
</evidence>
<dbReference type="PANTHER" id="PTHR23090:SF9">
    <property type="entry name" value="GLUTAMINE-DEPENDENT NAD(+) SYNTHETASE"/>
    <property type="match status" value="1"/>
</dbReference>
<keyword evidence="14" id="KW-1185">Reference proteome</keyword>
<evidence type="ECO:0000259" key="11">
    <source>
        <dbReference type="Pfam" id="PF00795"/>
    </source>
</evidence>
<dbReference type="PROSITE" id="PS00920">
    <property type="entry name" value="NITRIL_CHT_1"/>
    <property type="match status" value="1"/>
</dbReference>
<evidence type="ECO:0000256" key="10">
    <source>
        <dbReference type="RuleBase" id="RU003811"/>
    </source>
</evidence>
<name>A0A8E4H429_9ENTR</name>
<dbReference type="GO" id="GO:0005737">
    <property type="term" value="C:cytoplasm"/>
    <property type="evidence" value="ECO:0007669"/>
    <property type="project" value="InterPro"/>
</dbReference>
<dbReference type="InterPro" id="IPR014445">
    <property type="entry name" value="Gln-dep_NAD_synthase"/>
</dbReference>
<evidence type="ECO:0000256" key="7">
    <source>
        <dbReference type="HAMAP-Rule" id="MF_02090"/>
    </source>
</evidence>
<feature type="binding site" evidence="7">
    <location>
        <position position="384"/>
    </location>
    <ligand>
        <name>deamido-NAD(+)</name>
        <dbReference type="ChEBI" id="CHEBI:58437"/>
        <note>ligand shared between two neighboring subunits</note>
    </ligand>
</feature>
<dbReference type="GO" id="GO:0005524">
    <property type="term" value="F:ATP binding"/>
    <property type="evidence" value="ECO:0007669"/>
    <property type="project" value="UniProtKB-UniRule"/>
</dbReference>
<comment type="similarity">
    <text evidence="2 7 8">In the C-terminal section; belongs to the NAD synthetase family.</text>
</comment>
<proteinExistence type="inferred from homology"/>
<dbReference type="Pfam" id="PF02540">
    <property type="entry name" value="NAD_synthase"/>
    <property type="match status" value="1"/>
</dbReference>
<dbReference type="InterPro" id="IPR022310">
    <property type="entry name" value="NAD/GMP_synthase"/>
</dbReference>
<feature type="binding site" evidence="7">
    <location>
        <position position="408"/>
    </location>
    <ligand>
        <name>ATP</name>
        <dbReference type="ChEBI" id="CHEBI:30616"/>
    </ligand>
</feature>
<dbReference type="InterPro" id="IPR000132">
    <property type="entry name" value="Nitrilase/CN_hydratase_CS"/>
</dbReference>
<dbReference type="NCBIfam" id="TIGR00552">
    <property type="entry name" value="nadE"/>
    <property type="match status" value="1"/>
</dbReference>
<dbReference type="GO" id="GO:0009435">
    <property type="term" value="P:NAD+ biosynthetic process"/>
    <property type="evidence" value="ECO:0007669"/>
    <property type="project" value="UniProtKB-UniRule"/>
</dbReference>
<feature type="binding site" evidence="7">
    <location>
        <position position="194"/>
    </location>
    <ligand>
        <name>L-glutamine</name>
        <dbReference type="ChEBI" id="CHEBI:58359"/>
    </ligand>
</feature>
<sequence>MYLSYFFNLGGKSLMSRSISIALAQLNWLVGDITGNAERMLYTLEEQRKAGADLVMFSELALSGYPPEDLIYRDDFYMLCKKQLDCLKEASIGIAVLVGHPWREGENLYNALSVFSEGQLIARYFKQHIPNYGVFDEKRYFSPGHDTCVVKLRGYNLGLLICEDLWFHGPVNDAVIAGAEIILSINASPYNQEKSKIRDALLIRHCKYTGLPLVYLNQIGGQDELIFDGSSKVLDALGNITHSLLSFAEQTTLFKMHNMRVEPMINLTTPQSEVGQVYNALVLAVHDYVIKNGFQGALIGLSGGIDSALTLAIAVDALGKDKVEAIMMPFHYTADISIADATEEAQILGVEFNIVPIHPIFDAFIKQISPLHLGSTECNSMEENLQARCRGVVLMALSNQGGRIVLNTSNKSEIAVGYSTLYGDMVGGFDVLKDVTKTMVFKLCEYRNTLSHVIPKRVLERPPSAELSCNQLDQDSLPPYDILDAILEGYVEQDKSLANLVADGFEETVVHKIIRLVDMNEYKRRQAPIGPRITARSFSKDRRYPITSGFRHKIINR</sequence>
<comment type="function">
    <text evidence="7">Catalyzes the ATP-dependent amidation of deamido-NAD to form NAD. Uses L-glutamine as a nitrogen source.</text>
</comment>
<dbReference type="InterPro" id="IPR003694">
    <property type="entry name" value="NAD_synthase"/>
</dbReference>
<dbReference type="FunFam" id="3.40.50.620:FF:000106">
    <property type="entry name" value="Glutamine-dependent NAD(+) synthetase"/>
    <property type="match status" value="1"/>
</dbReference>
<feature type="binding site" evidence="7">
    <location>
        <position position="413"/>
    </location>
    <ligand>
        <name>deamido-NAD(+)</name>
        <dbReference type="ChEBI" id="CHEBI:58437"/>
        <note>ligand shared between two neighboring subunits</note>
    </ligand>
</feature>
<feature type="domain" description="CN hydrolase" evidence="11">
    <location>
        <begin position="21"/>
        <end position="251"/>
    </location>
</feature>
<feature type="domain" description="NAD/GMP synthase" evidence="12">
    <location>
        <begin position="278"/>
        <end position="527"/>
    </location>
</feature>
<dbReference type="PIRSF" id="PIRSF006630">
    <property type="entry name" value="NADS_GAT"/>
    <property type="match status" value="1"/>
</dbReference>
<keyword evidence="3 7" id="KW-0436">Ligase</keyword>
<dbReference type="InterPro" id="IPR014729">
    <property type="entry name" value="Rossmann-like_a/b/a_fold"/>
</dbReference>
<dbReference type="InterPro" id="IPR003010">
    <property type="entry name" value="C-N_Hydrolase"/>
</dbReference>
<dbReference type="SUPFAM" id="SSF56317">
    <property type="entry name" value="Carbon-nitrogen hydrolase"/>
    <property type="match status" value="1"/>
</dbReference>
<dbReference type="GO" id="GO:0008795">
    <property type="term" value="F:NAD+ synthase activity"/>
    <property type="evidence" value="ECO:0007669"/>
    <property type="project" value="UniProtKB-UniRule"/>
</dbReference>
<dbReference type="KEGG" id="ptf:PROFFT_A_06520"/>
<keyword evidence="4 7" id="KW-0547">Nucleotide-binding</keyword>
<feature type="active site" description="Nucleophile; for glutaminase activity" evidence="7">
    <location>
        <position position="162"/>
    </location>
</feature>
<evidence type="ECO:0000313" key="13">
    <source>
        <dbReference type="EMBL" id="CAD6512794.1"/>
    </source>
</evidence>